<proteinExistence type="predicted"/>
<gene>
    <name evidence="1" type="ORF">OCBIM_22008304mg</name>
</gene>
<accession>A0A0L8HR70</accession>
<dbReference type="EMBL" id="KQ417496">
    <property type="protein sequence ID" value="KOF91687.1"/>
    <property type="molecule type" value="Genomic_DNA"/>
</dbReference>
<dbReference type="AlphaFoldDB" id="A0A0L8HR70"/>
<protein>
    <submittedName>
        <fullName evidence="1">Uncharacterized protein</fullName>
    </submittedName>
</protein>
<organism evidence="1">
    <name type="scientific">Octopus bimaculoides</name>
    <name type="common">California two-spotted octopus</name>
    <dbReference type="NCBI Taxonomy" id="37653"/>
    <lineage>
        <taxon>Eukaryota</taxon>
        <taxon>Metazoa</taxon>
        <taxon>Spiralia</taxon>
        <taxon>Lophotrochozoa</taxon>
        <taxon>Mollusca</taxon>
        <taxon>Cephalopoda</taxon>
        <taxon>Coleoidea</taxon>
        <taxon>Octopodiformes</taxon>
        <taxon>Octopoda</taxon>
        <taxon>Incirrata</taxon>
        <taxon>Octopodidae</taxon>
        <taxon>Octopus</taxon>
    </lineage>
</organism>
<reference evidence="1" key="1">
    <citation type="submission" date="2015-07" db="EMBL/GenBank/DDBJ databases">
        <title>MeaNS - Measles Nucleotide Surveillance Program.</title>
        <authorList>
            <person name="Tran T."/>
            <person name="Druce J."/>
        </authorList>
    </citation>
    <scope>NUCLEOTIDE SEQUENCE</scope>
    <source>
        <strain evidence="1">UCB-OBI-ISO-001</strain>
        <tissue evidence="1">Gonad</tissue>
    </source>
</reference>
<name>A0A0L8HR70_OCTBM</name>
<sequence>MVSRLSIFTAGCSVISVKNFYLLCFHILLMATFALMSSETRTSTRPHILNREIHTRTMYAGSMHVSIYER</sequence>
<evidence type="ECO:0000313" key="1">
    <source>
        <dbReference type="EMBL" id="KOF91687.1"/>
    </source>
</evidence>